<feature type="transmembrane region" description="Helical" evidence="10">
    <location>
        <begin position="1045"/>
        <end position="1066"/>
    </location>
</feature>
<keyword evidence="8 10" id="KW-1133">Transmembrane helix</keyword>
<feature type="transmembrane region" description="Helical" evidence="10">
    <location>
        <begin position="20"/>
        <end position="39"/>
    </location>
</feature>
<evidence type="ECO:0000256" key="2">
    <source>
        <dbReference type="ARBA" id="ARBA00022692"/>
    </source>
</evidence>
<evidence type="ECO:0000313" key="13">
    <source>
        <dbReference type="Proteomes" id="UP001057455"/>
    </source>
</evidence>
<feature type="transmembrane region" description="Helical" evidence="10">
    <location>
        <begin position="1078"/>
        <end position="1094"/>
    </location>
</feature>
<dbReference type="InterPro" id="IPR008250">
    <property type="entry name" value="ATPase_P-typ_transduc_dom_A_sf"/>
</dbReference>
<evidence type="ECO:0000256" key="4">
    <source>
        <dbReference type="ARBA" id="ARBA00022741"/>
    </source>
</evidence>
<dbReference type="PRINTS" id="PR00119">
    <property type="entry name" value="CATATPASE"/>
</dbReference>
<dbReference type="SUPFAM" id="SSF81653">
    <property type="entry name" value="Calcium ATPase, transduction domain A"/>
    <property type="match status" value="1"/>
</dbReference>
<keyword evidence="3" id="KW-0479">Metal-binding</keyword>
<dbReference type="SFLD" id="SFLDF00027">
    <property type="entry name" value="p-type_atpase"/>
    <property type="match status" value="1"/>
</dbReference>
<evidence type="ECO:0000256" key="5">
    <source>
        <dbReference type="ARBA" id="ARBA00022840"/>
    </source>
</evidence>
<evidence type="ECO:0000256" key="8">
    <source>
        <dbReference type="ARBA" id="ARBA00022989"/>
    </source>
</evidence>
<dbReference type="GO" id="GO:0005524">
    <property type="term" value="F:ATP binding"/>
    <property type="evidence" value="ECO:0007669"/>
    <property type="project" value="UniProtKB-KW"/>
</dbReference>
<dbReference type="GO" id="GO:0005789">
    <property type="term" value="C:endoplasmic reticulum membrane"/>
    <property type="evidence" value="ECO:0007669"/>
    <property type="project" value="TreeGrafter"/>
</dbReference>
<dbReference type="InterPro" id="IPR036412">
    <property type="entry name" value="HAD-like_sf"/>
</dbReference>
<evidence type="ECO:0000259" key="11">
    <source>
        <dbReference type="Pfam" id="PF00122"/>
    </source>
</evidence>
<dbReference type="AlphaFoldDB" id="A0A9W5TC39"/>
<keyword evidence="9 10" id="KW-0472">Membrane</keyword>
<accession>A0A9W5TC39</accession>
<evidence type="ECO:0000256" key="10">
    <source>
        <dbReference type="SAM" id="Phobius"/>
    </source>
</evidence>
<feature type="transmembrane region" description="Helical" evidence="10">
    <location>
        <begin position="460"/>
        <end position="478"/>
    </location>
</feature>
<feature type="transmembrane region" description="Helical" evidence="10">
    <location>
        <begin position="490"/>
        <end position="518"/>
    </location>
</feature>
<dbReference type="InterPro" id="IPR023298">
    <property type="entry name" value="ATPase_P-typ_TM_dom_sf"/>
</dbReference>
<keyword evidence="13" id="KW-1185">Reference proteome</keyword>
<dbReference type="Gene3D" id="3.40.1110.10">
    <property type="entry name" value="Calcium-transporting ATPase, cytoplasmic domain N"/>
    <property type="match status" value="1"/>
</dbReference>
<organism evidence="12 13">
    <name type="scientific">Babesia ovis</name>
    <dbReference type="NCBI Taxonomy" id="5869"/>
    <lineage>
        <taxon>Eukaryota</taxon>
        <taxon>Sar</taxon>
        <taxon>Alveolata</taxon>
        <taxon>Apicomplexa</taxon>
        <taxon>Aconoidasida</taxon>
        <taxon>Piroplasmida</taxon>
        <taxon>Babesiidae</taxon>
        <taxon>Babesia</taxon>
    </lineage>
</organism>
<comment type="subcellular location">
    <subcellularLocation>
        <location evidence="1">Membrane</location>
        <topology evidence="1">Multi-pass membrane protein</topology>
    </subcellularLocation>
</comment>
<evidence type="ECO:0000256" key="9">
    <source>
        <dbReference type="ARBA" id="ARBA00023136"/>
    </source>
</evidence>
<dbReference type="SUPFAM" id="SSF81660">
    <property type="entry name" value="Metal cation-transporting ATPase, ATP-binding domain N"/>
    <property type="match status" value="1"/>
</dbReference>
<comment type="caution">
    <text evidence="12">The sequence shown here is derived from an EMBL/GenBank/DDBJ whole genome shotgun (WGS) entry which is preliminary data.</text>
</comment>
<dbReference type="Pfam" id="PF00122">
    <property type="entry name" value="E1-E2_ATPase"/>
    <property type="match status" value="1"/>
</dbReference>
<feature type="transmembrane region" description="Helical" evidence="10">
    <location>
        <begin position="1115"/>
        <end position="1136"/>
    </location>
</feature>
<dbReference type="PROSITE" id="PS51257">
    <property type="entry name" value="PROKAR_LIPOPROTEIN"/>
    <property type="match status" value="1"/>
</dbReference>
<dbReference type="InterPro" id="IPR018303">
    <property type="entry name" value="ATPase_P-typ_P_site"/>
</dbReference>
<dbReference type="InterPro" id="IPR023214">
    <property type="entry name" value="HAD_sf"/>
</dbReference>
<keyword evidence="4" id="KW-0547">Nucleotide-binding</keyword>
<keyword evidence="7" id="KW-1278">Translocase</keyword>
<feature type="domain" description="P-type ATPase A" evidence="11">
    <location>
        <begin position="308"/>
        <end position="444"/>
    </location>
</feature>
<dbReference type="Gene3D" id="3.40.50.1000">
    <property type="entry name" value="HAD superfamily/HAD-like"/>
    <property type="match status" value="1"/>
</dbReference>
<dbReference type="GO" id="GO:0019829">
    <property type="term" value="F:ATPase-coupled monoatomic cation transmembrane transporter activity"/>
    <property type="evidence" value="ECO:0007669"/>
    <property type="project" value="TreeGrafter"/>
</dbReference>
<protein>
    <submittedName>
        <fullName evidence="12">Cation-transporting ATPase</fullName>
    </submittedName>
</protein>
<evidence type="ECO:0000256" key="6">
    <source>
        <dbReference type="ARBA" id="ARBA00022842"/>
    </source>
</evidence>
<proteinExistence type="predicted"/>
<feature type="transmembrane region" description="Helical" evidence="10">
    <location>
        <begin position="244"/>
        <end position="266"/>
    </location>
</feature>
<reference evidence="12" key="1">
    <citation type="submission" date="2019-12" db="EMBL/GenBank/DDBJ databases">
        <title>Genome sequence of Babesia ovis.</title>
        <authorList>
            <person name="Yamagishi J."/>
            <person name="Sevinc F."/>
            <person name="Xuan X."/>
        </authorList>
    </citation>
    <scope>NUCLEOTIDE SEQUENCE</scope>
    <source>
        <strain evidence="12">Selcuk</strain>
    </source>
</reference>
<feature type="transmembrane region" description="Helical" evidence="10">
    <location>
        <begin position="272"/>
        <end position="291"/>
    </location>
</feature>
<feature type="transmembrane region" description="Helical" evidence="10">
    <location>
        <begin position="84"/>
        <end position="107"/>
    </location>
</feature>
<dbReference type="OrthoDB" id="48943at2759"/>
<dbReference type="PROSITE" id="PS00154">
    <property type="entry name" value="ATPASE_E1_E2"/>
    <property type="match status" value="1"/>
</dbReference>
<dbReference type="InterPro" id="IPR023299">
    <property type="entry name" value="ATPase_P-typ_cyto_dom_N"/>
</dbReference>
<evidence type="ECO:0000256" key="7">
    <source>
        <dbReference type="ARBA" id="ARBA00022967"/>
    </source>
</evidence>
<dbReference type="SUPFAM" id="SSF56784">
    <property type="entry name" value="HAD-like"/>
    <property type="match status" value="1"/>
</dbReference>
<dbReference type="EMBL" id="BLIY01000022">
    <property type="protein sequence ID" value="GFE55549.1"/>
    <property type="molecule type" value="Genomic_DNA"/>
</dbReference>
<name>A0A9W5TC39_BABOV</name>
<gene>
    <name evidence="12" type="ORF">BaOVIS_029530</name>
</gene>
<dbReference type="GO" id="GO:0015662">
    <property type="term" value="F:P-type ion transporter activity"/>
    <property type="evidence" value="ECO:0007669"/>
    <property type="project" value="TreeGrafter"/>
</dbReference>
<dbReference type="InterPro" id="IPR044492">
    <property type="entry name" value="P_typ_ATPase_HD_dom"/>
</dbReference>
<dbReference type="GO" id="GO:0046872">
    <property type="term" value="F:metal ion binding"/>
    <property type="evidence" value="ECO:0007669"/>
    <property type="project" value="UniProtKB-KW"/>
</dbReference>
<keyword evidence="6" id="KW-0460">Magnesium</keyword>
<evidence type="ECO:0000256" key="1">
    <source>
        <dbReference type="ARBA" id="ARBA00004141"/>
    </source>
</evidence>
<dbReference type="GO" id="GO:0006874">
    <property type="term" value="P:intracellular calcium ion homeostasis"/>
    <property type="evidence" value="ECO:0007669"/>
    <property type="project" value="TreeGrafter"/>
</dbReference>
<keyword evidence="2 10" id="KW-0812">Transmembrane</keyword>
<dbReference type="SFLD" id="SFLDG00002">
    <property type="entry name" value="C1.7:_P-type_atpase_like"/>
    <property type="match status" value="1"/>
</dbReference>
<feature type="transmembrane region" description="Helical" evidence="10">
    <location>
        <begin position="1156"/>
        <end position="1175"/>
    </location>
</feature>
<dbReference type="Gene3D" id="2.70.150.10">
    <property type="entry name" value="Calcium-transporting ATPase, cytoplasmic transduction domain A"/>
    <property type="match status" value="1"/>
</dbReference>
<dbReference type="Proteomes" id="UP001057455">
    <property type="component" value="Unassembled WGS sequence"/>
</dbReference>
<feature type="transmembrane region" description="Helical" evidence="10">
    <location>
        <begin position="1196"/>
        <end position="1215"/>
    </location>
</feature>
<feature type="transmembrane region" description="Helical" evidence="10">
    <location>
        <begin position="1227"/>
        <end position="1246"/>
    </location>
</feature>
<dbReference type="SUPFAM" id="SSF81665">
    <property type="entry name" value="Calcium ATPase, transmembrane domain M"/>
    <property type="match status" value="1"/>
</dbReference>
<dbReference type="PANTHER" id="PTHR45630">
    <property type="entry name" value="CATION-TRANSPORTING ATPASE-RELATED"/>
    <property type="match status" value="1"/>
</dbReference>
<evidence type="ECO:0000313" key="12">
    <source>
        <dbReference type="EMBL" id="GFE55549.1"/>
    </source>
</evidence>
<dbReference type="InterPro" id="IPR059000">
    <property type="entry name" value="ATPase_P-type_domA"/>
</dbReference>
<sequence>MAKQGHHRSVYRYIGVDSPFARFSITVVVLALASCVFHSTKIADIISVLTESTGDADLEAVDSGLRVDFAYIASKIKPHTRGELFLLFVLSVVLILAIIMILSLWYVHIRLCIFYDRCLYIEGSDEFCTYVRHFATHVYVSETAPSADASDERRGQEDTLTPLKRSALYMYYRHGHRKYILDERSGYFQPVEHIDTVDRKALEGWRGLSAKEQISNRKHGFERSLVVCSDAFGDNDYEIPACNFWSMLIDAFLSPFFIFQLVASLLWVMDNYWYYSMLSVFSIIAIEVQMVNKRIRDYDRINSMRIPPSTVSVYRDGKWHNISSTKLYPGDIFLLSHDSGASATIAPADCLILSGEVVVDESILTGESVPQFKSAMDLHANRIARGVMPTDSEMRQCTIFSGTSVVLCRIEGTTFGGLKPPRSGCICMVLRTGFESYQGRLVNAIMRSGDRVTASNKEGWCFLAILLSFALMSVAFVVKKLPTATLKKLILTTLHIITSVIPPEFPVILSMAVTIAILQLHKKGIFCTEPFRVPYAGELNVCAFDKTGTLTEDHMKVVGVVVGEPLVGHTKEPIVDTPTVSIPIASALVIGGCHSITRVAGKLVGDPMEKAAFDYIGWTLGSDNKTVESHQPWFFSVGNRIVQSKITILRRWQFTSELGRMSTIVLVRGDARCWNKDLISAEALVTKSGSSGITSPVLRYCNSYLTLNNTFDGNVMLLCKGAPERIRPLLREVPSYYDQLYQKLAIAGMRIIALACKRLHIAPEEAASIPRTEVEDGLEFVGFLALESPIKPSAIMCMRQLGGHKLIMITGDNVLTACHVANEVEIGDRRDGATHSSLVNGWGDFAILVGEDNRFTWRLRNGDILPKTTMTGDFIKEMHHIRLSMRLCLTGPTLDALIVFERETGRKVLAEIVLNTTVFARVSPQQKEFIIRTFKRAGMKTSMCGDGTNDMAALKAAHVGISLLKSAFSNRQNTATEKLAGLIRKQKSDRQREMLEKLQMELQDDIPEIKLGEASIASPFTYRKSDVLCVPLLVRSGRCALTNVVVLYKIMGINSLITSLGMSVLAVDGVNFSDAQTTVYSLMYTCMLMSLSRSKPAQTQSTKRPEESIFKRSNFTSFVLQCCLHVAVIMRLWSLGKSGRSPDYVSNLDMPFEPNLVNTVVFYGCFIVNISGFFANYQGYPYMESLTDNKFVYRPLVIATCFILVLACDICRPLGNYFSLVAMPGHLIRLQVISLLALDLTASFCIEHACRRFLSS</sequence>
<evidence type="ECO:0000256" key="3">
    <source>
        <dbReference type="ARBA" id="ARBA00022723"/>
    </source>
</evidence>
<dbReference type="PANTHER" id="PTHR45630:SF7">
    <property type="entry name" value="ENDOPLASMIC RETICULUM TRANSMEMBRANE HELIX TRANSLOCASE"/>
    <property type="match status" value="1"/>
</dbReference>
<dbReference type="InterPro" id="IPR006544">
    <property type="entry name" value="P-type_TPase_V"/>
</dbReference>
<keyword evidence="5" id="KW-0067">ATP-binding</keyword>
<dbReference type="SFLD" id="SFLDS00003">
    <property type="entry name" value="Haloacid_Dehalogenase"/>
    <property type="match status" value="1"/>
</dbReference>